<evidence type="ECO:0000313" key="1">
    <source>
        <dbReference type="EMBL" id="SUY77961.1"/>
    </source>
</evidence>
<dbReference type="RefSeq" id="WP_233506313.1">
    <property type="nucleotide sequence ID" value="NZ_CAUQEQ010000013.1"/>
</dbReference>
<keyword evidence="2" id="KW-1185">Reference proteome</keyword>
<reference evidence="1 2" key="1">
    <citation type="submission" date="2018-06" db="EMBL/GenBank/DDBJ databases">
        <authorList>
            <consortium name="Pathogen Informatics"/>
            <person name="Doyle S."/>
        </authorList>
    </citation>
    <scope>NUCLEOTIDE SEQUENCE [LARGE SCALE GENOMIC DNA]</scope>
    <source>
        <strain evidence="1 2">NCTC10698</strain>
    </source>
</reference>
<dbReference type="EMBL" id="UFXL01000001">
    <property type="protein sequence ID" value="SUY77961.1"/>
    <property type="molecule type" value="Genomic_DNA"/>
</dbReference>
<dbReference type="Proteomes" id="UP000255070">
    <property type="component" value="Unassembled WGS sequence"/>
</dbReference>
<organism evidence="1 2">
    <name type="scientific">Comamonas testosteroni</name>
    <name type="common">Pseudomonas testosteroni</name>
    <dbReference type="NCBI Taxonomy" id="285"/>
    <lineage>
        <taxon>Bacteria</taxon>
        <taxon>Pseudomonadati</taxon>
        <taxon>Pseudomonadota</taxon>
        <taxon>Betaproteobacteria</taxon>
        <taxon>Burkholderiales</taxon>
        <taxon>Comamonadaceae</taxon>
        <taxon>Comamonas</taxon>
    </lineage>
</organism>
<name>A0A8B4S4P1_COMTE</name>
<accession>A0A8B4S4P1</accession>
<dbReference type="AlphaFoldDB" id="A0A8B4S4P1"/>
<dbReference type="GeneID" id="70316397"/>
<proteinExistence type="predicted"/>
<evidence type="ECO:0000313" key="2">
    <source>
        <dbReference type="Proteomes" id="UP000255070"/>
    </source>
</evidence>
<comment type="caution">
    <text evidence="1">The sequence shown here is derived from an EMBL/GenBank/DDBJ whole genome shotgun (WGS) entry which is preliminary data.</text>
</comment>
<sequence>MQTNARQALRVPEKGLAIVPYRESGSGKEAFAKATHEACVRRASPSWL</sequence>
<protein>
    <submittedName>
        <fullName evidence="1">Uncharacterized protein</fullName>
    </submittedName>
</protein>
<gene>
    <name evidence="1" type="ORF">NCTC10698_02870</name>
</gene>